<organism evidence="1 2">
    <name type="scientific">Neobacillus paridis</name>
    <dbReference type="NCBI Taxonomy" id="2803862"/>
    <lineage>
        <taxon>Bacteria</taxon>
        <taxon>Bacillati</taxon>
        <taxon>Bacillota</taxon>
        <taxon>Bacilli</taxon>
        <taxon>Bacillales</taxon>
        <taxon>Bacillaceae</taxon>
        <taxon>Neobacillus</taxon>
    </lineage>
</organism>
<gene>
    <name evidence="1" type="ORF">JK635_03975</name>
</gene>
<evidence type="ECO:0000313" key="1">
    <source>
        <dbReference type="EMBL" id="MBL4951398.1"/>
    </source>
</evidence>
<comment type="caution">
    <text evidence="1">The sequence shown here is derived from an EMBL/GenBank/DDBJ whole genome shotgun (WGS) entry which is preliminary data.</text>
</comment>
<dbReference type="InterPro" id="IPR032585">
    <property type="entry name" value="DUF4912"/>
</dbReference>
<accession>A0ABS1TJA9</accession>
<reference evidence="1 2" key="1">
    <citation type="submission" date="2021-01" db="EMBL/GenBank/DDBJ databases">
        <title>Genome public.</title>
        <authorList>
            <person name="Liu C."/>
            <person name="Sun Q."/>
        </authorList>
    </citation>
    <scope>NUCLEOTIDE SEQUENCE [LARGE SCALE GENOMIC DNA]</scope>
    <source>
        <strain evidence="1 2">YIM B02564</strain>
    </source>
</reference>
<dbReference type="EMBL" id="JAESWB010000025">
    <property type="protein sequence ID" value="MBL4951398.1"/>
    <property type="molecule type" value="Genomic_DNA"/>
</dbReference>
<protein>
    <submittedName>
        <fullName evidence="1">DUF4912 domain-containing protein</fullName>
    </submittedName>
</protein>
<evidence type="ECO:0000313" key="2">
    <source>
        <dbReference type="Proteomes" id="UP000623967"/>
    </source>
</evidence>
<dbReference type="RefSeq" id="WP_202652575.1">
    <property type="nucleotide sequence ID" value="NZ_JAESWB010000025.1"/>
</dbReference>
<keyword evidence="2" id="KW-1185">Reference proteome</keyword>
<dbReference type="Proteomes" id="UP000623967">
    <property type="component" value="Unassembled WGS sequence"/>
</dbReference>
<name>A0ABS1TJA9_9BACI</name>
<proteinExistence type="predicted"/>
<sequence>MSEQNINLKQPLQGELHIQWVTADKLVLLWDITLITKKVIESYFSVCFRDLVALIRIYDVTDIIFDGKNAHHFYEVSIPLNNGQWFIKGLAANRSYIAELAVLIPTAGYFPLFRSNCLQTPNLNMKSSQVIKQQSEMNVNQVPSPKWRKLVSTYSYYED</sequence>
<dbReference type="Pfam" id="PF16258">
    <property type="entry name" value="DUF4912"/>
    <property type="match status" value="1"/>
</dbReference>